<feature type="domain" description="Rieske" evidence="10">
    <location>
        <begin position="47"/>
        <end position="137"/>
    </location>
</feature>
<dbReference type="InterPro" id="IPR036922">
    <property type="entry name" value="Rieske_2Fe-2S_sf"/>
</dbReference>
<comment type="function">
    <text evidence="1">Iron-sulfur subunit of the cytochrome bc1 complex, an essential component of the respiratory electron transport chain required for ATP synthesis. The bc1 complex catalyzes the oxidation of menaquinol and the reduction of cytochrome c in the respiratory chain. The bc1 complex operates through a Q-cycle mechanism that couples electron transfer to generation of the proton gradient that drives ATP synthesis.</text>
</comment>
<dbReference type="Pfam" id="PF00355">
    <property type="entry name" value="Rieske"/>
    <property type="match status" value="1"/>
</dbReference>
<sequence length="138" mass="13173">MDRRAAIGMAGVAGTGMLLAACGDSGSDSGSGSGGSATATTAGGGGTVITKASDVPVGGGVITGIYVVTQPEAGSYKAFSSVCTHQGCTVAEVTGKAIRCICHQSTFDITTGAPTGGPATKALAETAVKESDGNIVTA</sequence>
<dbReference type="SUPFAM" id="SSF50022">
    <property type="entry name" value="ISP domain"/>
    <property type="match status" value="1"/>
</dbReference>
<evidence type="ECO:0000256" key="7">
    <source>
        <dbReference type="ARBA" id="ARBA00023157"/>
    </source>
</evidence>
<dbReference type="PANTHER" id="PTHR10134">
    <property type="entry name" value="CYTOCHROME B-C1 COMPLEX SUBUNIT RIESKE, MITOCHONDRIAL"/>
    <property type="match status" value="1"/>
</dbReference>
<dbReference type="AlphaFoldDB" id="A0A919MBL6"/>
<proteinExistence type="predicted"/>
<evidence type="ECO:0000256" key="3">
    <source>
        <dbReference type="ARBA" id="ARBA00022714"/>
    </source>
</evidence>
<feature type="chain" id="PRO_5039227036" description="Cytochrome bc1 complex Rieske iron-sulfur subunit" evidence="9">
    <location>
        <begin position="21"/>
        <end position="138"/>
    </location>
</feature>
<dbReference type="EMBL" id="BOMH01000022">
    <property type="protein sequence ID" value="GID65211.1"/>
    <property type="molecule type" value="Genomic_DNA"/>
</dbReference>
<dbReference type="InterPro" id="IPR014349">
    <property type="entry name" value="Rieske_Fe-S_prot"/>
</dbReference>
<dbReference type="GO" id="GO:0004497">
    <property type="term" value="F:monooxygenase activity"/>
    <property type="evidence" value="ECO:0007669"/>
    <property type="project" value="UniProtKB-ARBA"/>
</dbReference>
<dbReference type="GO" id="GO:0046872">
    <property type="term" value="F:metal ion binding"/>
    <property type="evidence" value="ECO:0007669"/>
    <property type="project" value="UniProtKB-KW"/>
</dbReference>
<keyword evidence="12" id="KW-1185">Reference proteome</keyword>
<keyword evidence="9" id="KW-0732">Signal</keyword>
<dbReference type="Proteomes" id="UP000619479">
    <property type="component" value="Unassembled WGS sequence"/>
</dbReference>
<evidence type="ECO:0000256" key="6">
    <source>
        <dbReference type="ARBA" id="ARBA00023014"/>
    </source>
</evidence>
<dbReference type="PROSITE" id="PS51296">
    <property type="entry name" value="RIESKE"/>
    <property type="match status" value="1"/>
</dbReference>
<keyword evidence="4" id="KW-0479">Metal-binding</keyword>
<dbReference type="CDD" id="cd03467">
    <property type="entry name" value="Rieske"/>
    <property type="match status" value="1"/>
</dbReference>
<evidence type="ECO:0000256" key="9">
    <source>
        <dbReference type="SAM" id="SignalP"/>
    </source>
</evidence>
<dbReference type="GO" id="GO:0016705">
    <property type="term" value="F:oxidoreductase activity, acting on paired donors, with incorporation or reduction of molecular oxygen"/>
    <property type="evidence" value="ECO:0007669"/>
    <property type="project" value="UniProtKB-ARBA"/>
</dbReference>
<evidence type="ECO:0000256" key="8">
    <source>
        <dbReference type="ARBA" id="ARBA00029586"/>
    </source>
</evidence>
<dbReference type="GO" id="GO:0051537">
    <property type="term" value="F:2 iron, 2 sulfur cluster binding"/>
    <property type="evidence" value="ECO:0007669"/>
    <property type="project" value="UniProtKB-KW"/>
</dbReference>
<evidence type="ECO:0000256" key="5">
    <source>
        <dbReference type="ARBA" id="ARBA00023004"/>
    </source>
</evidence>
<keyword evidence="3" id="KW-0001">2Fe-2S</keyword>
<dbReference type="InterPro" id="IPR017941">
    <property type="entry name" value="Rieske_2Fe-2S"/>
</dbReference>
<evidence type="ECO:0000313" key="11">
    <source>
        <dbReference type="EMBL" id="GID65211.1"/>
    </source>
</evidence>
<evidence type="ECO:0000313" key="12">
    <source>
        <dbReference type="Proteomes" id="UP000619479"/>
    </source>
</evidence>
<protein>
    <recommendedName>
        <fullName evidence="2">Cytochrome bc1 complex Rieske iron-sulfur subunit</fullName>
    </recommendedName>
    <alternativeName>
        <fullName evidence="8">Cytochrome bc1 reductase complex subunit QcrA</fullName>
    </alternativeName>
</protein>
<keyword evidence="7" id="KW-1015">Disulfide bond</keyword>
<reference evidence="11" key="1">
    <citation type="submission" date="2021-01" db="EMBL/GenBank/DDBJ databases">
        <title>Whole genome shotgun sequence of Actinoplanes cyaneus NBRC 14990.</title>
        <authorList>
            <person name="Komaki H."/>
            <person name="Tamura T."/>
        </authorList>
    </citation>
    <scope>NUCLEOTIDE SEQUENCE</scope>
    <source>
        <strain evidence="11">NBRC 14990</strain>
    </source>
</reference>
<gene>
    <name evidence="11" type="ORF">Acy02nite_30920</name>
</gene>
<dbReference type="PROSITE" id="PS51257">
    <property type="entry name" value="PROKAR_LIPOPROTEIN"/>
    <property type="match status" value="1"/>
</dbReference>
<keyword evidence="6" id="KW-0411">Iron-sulfur</keyword>
<evidence type="ECO:0000256" key="1">
    <source>
        <dbReference type="ARBA" id="ARBA00002494"/>
    </source>
</evidence>
<comment type="caution">
    <text evidence="11">The sequence shown here is derived from an EMBL/GenBank/DDBJ whole genome shotgun (WGS) entry which is preliminary data.</text>
</comment>
<organism evidence="11 12">
    <name type="scientific">Actinoplanes cyaneus</name>
    <dbReference type="NCBI Taxonomy" id="52696"/>
    <lineage>
        <taxon>Bacteria</taxon>
        <taxon>Bacillati</taxon>
        <taxon>Actinomycetota</taxon>
        <taxon>Actinomycetes</taxon>
        <taxon>Micromonosporales</taxon>
        <taxon>Micromonosporaceae</taxon>
        <taxon>Actinoplanes</taxon>
    </lineage>
</organism>
<dbReference type="Gene3D" id="2.102.10.10">
    <property type="entry name" value="Rieske [2Fe-2S] iron-sulphur domain"/>
    <property type="match status" value="1"/>
</dbReference>
<feature type="signal peptide" evidence="9">
    <location>
        <begin position="1"/>
        <end position="20"/>
    </location>
</feature>
<keyword evidence="5" id="KW-0408">Iron</keyword>
<accession>A0A919MBL6</accession>
<evidence type="ECO:0000256" key="4">
    <source>
        <dbReference type="ARBA" id="ARBA00022723"/>
    </source>
</evidence>
<evidence type="ECO:0000259" key="10">
    <source>
        <dbReference type="PROSITE" id="PS51296"/>
    </source>
</evidence>
<evidence type="ECO:0000256" key="2">
    <source>
        <dbReference type="ARBA" id="ARBA00015816"/>
    </source>
</evidence>
<name>A0A919MBL6_9ACTN</name>